<keyword evidence="2" id="KW-1185">Reference proteome</keyword>
<dbReference type="EMBL" id="OY731399">
    <property type="protein sequence ID" value="CAJ1933695.1"/>
    <property type="molecule type" value="Genomic_DNA"/>
</dbReference>
<reference evidence="1" key="1">
    <citation type="submission" date="2023-10" db="EMBL/GenBank/DDBJ databases">
        <authorList>
            <person name="Domelevo Entfellner J.-B."/>
        </authorList>
    </citation>
    <scope>NUCLEOTIDE SEQUENCE</scope>
</reference>
<evidence type="ECO:0000313" key="2">
    <source>
        <dbReference type="Proteomes" id="UP001189624"/>
    </source>
</evidence>
<protein>
    <submittedName>
        <fullName evidence="1">Uncharacterized protein</fullName>
    </submittedName>
</protein>
<sequence>MERKSVRIQLMVDDGKQGWAPRLHSMGGLFWTKTIDWAKVVEFLSLSNVDPSADEDAYKWDIFSSDKCTQCFDSMRVMVLQLMLMWSNDLSKKLEKLNLITTE</sequence>
<gene>
    <name evidence="1" type="ORF">AYBTSS11_LOCUS6496</name>
</gene>
<proteinExistence type="predicted"/>
<evidence type="ECO:0000313" key="1">
    <source>
        <dbReference type="EMBL" id="CAJ1933695.1"/>
    </source>
</evidence>
<dbReference type="Gramene" id="rna-AYBTSS11_LOCUS6496">
    <property type="protein sequence ID" value="CAJ1933695.1"/>
    <property type="gene ID" value="gene-AYBTSS11_LOCUS6496"/>
</dbReference>
<organism evidence="1 2">
    <name type="scientific">Sphenostylis stenocarpa</name>
    <dbReference type="NCBI Taxonomy" id="92480"/>
    <lineage>
        <taxon>Eukaryota</taxon>
        <taxon>Viridiplantae</taxon>
        <taxon>Streptophyta</taxon>
        <taxon>Embryophyta</taxon>
        <taxon>Tracheophyta</taxon>
        <taxon>Spermatophyta</taxon>
        <taxon>Magnoliopsida</taxon>
        <taxon>eudicotyledons</taxon>
        <taxon>Gunneridae</taxon>
        <taxon>Pentapetalae</taxon>
        <taxon>rosids</taxon>
        <taxon>fabids</taxon>
        <taxon>Fabales</taxon>
        <taxon>Fabaceae</taxon>
        <taxon>Papilionoideae</taxon>
        <taxon>50 kb inversion clade</taxon>
        <taxon>NPAAA clade</taxon>
        <taxon>indigoferoid/millettioid clade</taxon>
        <taxon>Phaseoleae</taxon>
        <taxon>Sphenostylis</taxon>
    </lineage>
</organism>
<dbReference type="AlphaFoldDB" id="A0AA86S5E0"/>
<name>A0AA86S5E0_9FABA</name>
<dbReference type="Proteomes" id="UP001189624">
    <property type="component" value="Chromosome 2"/>
</dbReference>
<accession>A0AA86S5E0</accession>